<organism evidence="17 18">
    <name type="scientific">Apiospora phragmitis</name>
    <dbReference type="NCBI Taxonomy" id="2905665"/>
    <lineage>
        <taxon>Eukaryota</taxon>
        <taxon>Fungi</taxon>
        <taxon>Dikarya</taxon>
        <taxon>Ascomycota</taxon>
        <taxon>Pezizomycotina</taxon>
        <taxon>Sordariomycetes</taxon>
        <taxon>Xylariomycetidae</taxon>
        <taxon>Amphisphaeriales</taxon>
        <taxon>Apiosporaceae</taxon>
        <taxon>Apiospora</taxon>
    </lineage>
</organism>
<evidence type="ECO:0000313" key="17">
    <source>
        <dbReference type="EMBL" id="KAK8086659.1"/>
    </source>
</evidence>
<dbReference type="InterPro" id="IPR014430">
    <property type="entry name" value="Scs7"/>
</dbReference>
<evidence type="ECO:0000256" key="6">
    <source>
        <dbReference type="ARBA" id="ARBA00022824"/>
    </source>
</evidence>
<comment type="cofactor">
    <cofactor evidence="14">
        <name>Zn(2+)</name>
        <dbReference type="ChEBI" id="CHEBI:29105"/>
    </cofactor>
    <text evidence="14">Binds 2 Zn(2+) ions per subunit that likely form a catalytic dimetal center.</text>
</comment>
<dbReference type="EC" id="1.-.-.-" evidence="14"/>
<keyword evidence="12 14" id="KW-0472">Membrane</keyword>
<evidence type="ECO:0000256" key="5">
    <source>
        <dbReference type="ARBA" id="ARBA00022723"/>
    </source>
</evidence>
<keyword evidence="10 14" id="KW-0560">Oxidoreductase</keyword>
<evidence type="ECO:0000256" key="10">
    <source>
        <dbReference type="ARBA" id="ARBA00023002"/>
    </source>
</evidence>
<feature type="transmembrane region" description="Helical" evidence="15">
    <location>
        <begin position="275"/>
        <end position="294"/>
    </location>
</feature>
<dbReference type="Pfam" id="PF00173">
    <property type="entry name" value="Cyt-b5"/>
    <property type="match status" value="1"/>
</dbReference>
<dbReference type="EMBL" id="JAQQWL010000002">
    <property type="protein sequence ID" value="KAK8086659.1"/>
    <property type="molecule type" value="Genomic_DNA"/>
</dbReference>
<comment type="similarity">
    <text evidence="2 14">Belongs to the sterol desaturase family. SCS7 subfamily.</text>
</comment>
<dbReference type="Gene3D" id="3.10.120.10">
    <property type="entry name" value="Cytochrome b5-like heme/steroid binding domain"/>
    <property type="match status" value="1"/>
</dbReference>
<dbReference type="SMART" id="SM01117">
    <property type="entry name" value="Cyt-b5"/>
    <property type="match status" value="1"/>
</dbReference>
<reference evidence="17 18" key="1">
    <citation type="submission" date="2023-01" db="EMBL/GenBank/DDBJ databases">
        <title>Analysis of 21 Apiospora genomes using comparative genomics revels a genus with tremendous synthesis potential of carbohydrate active enzymes and secondary metabolites.</title>
        <authorList>
            <person name="Sorensen T."/>
        </authorList>
    </citation>
    <scope>NUCLEOTIDE SEQUENCE [LARGE SCALE GENOMIC DNA]</scope>
    <source>
        <strain evidence="17 18">CBS 135458</strain>
    </source>
</reference>
<dbReference type="RefSeq" id="XP_066721183.1">
    <property type="nucleotide sequence ID" value="XM_066853042.1"/>
</dbReference>
<evidence type="ECO:0000256" key="13">
    <source>
        <dbReference type="ARBA" id="ARBA00023160"/>
    </source>
</evidence>
<keyword evidence="7 14" id="KW-0276">Fatty acid metabolism</keyword>
<feature type="transmembrane region" description="Helical" evidence="15">
    <location>
        <begin position="195"/>
        <end position="213"/>
    </location>
</feature>
<proteinExistence type="inferred from homology"/>
<keyword evidence="8" id="KW-0862">Zinc</keyword>
<name>A0ABR1WU35_9PEZI</name>
<evidence type="ECO:0000256" key="3">
    <source>
        <dbReference type="ARBA" id="ARBA00022516"/>
    </source>
</evidence>
<keyword evidence="3 14" id="KW-0444">Lipid biosynthesis</keyword>
<dbReference type="Proteomes" id="UP001480595">
    <property type="component" value="Unassembled WGS sequence"/>
</dbReference>
<dbReference type="InterPro" id="IPR006694">
    <property type="entry name" value="Fatty_acid_hydroxylase"/>
</dbReference>
<comment type="caution">
    <text evidence="17">The sequence shown here is derived from an EMBL/GenBank/DDBJ whole genome shotgun (WGS) entry which is preliminary data.</text>
</comment>
<evidence type="ECO:0000256" key="12">
    <source>
        <dbReference type="ARBA" id="ARBA00023136"/>
    </source>
</evidence>
<evidence type="ECO:0000256" key="14">
    <source>
        <dbReference type="PIRNR" id="PIRNR005149"/>
    </source>
</evidence>
<evidence type="ECO:0000256" key="7">
    <source>
        <dbReference type="ARBA" id="ARBA00022832"/>
    </source>
</evidence>
<evidence type="ECO:0000256" key="4">
    <source>
        <dbReference type="ARBA" id="ARBA00022692"/>
    </source>
</evidence>
<gene>
    <name evidence="17" type="ORF">PG994_001633</name>
</gene>
<keyword evidence="4 15" id="KW-0812">Transmembrane</keyword>
<dbReference type="PANTHER" id="PTHR12863:SF1">
    <property type="entry name" value="FATTY ACID 2-HYDROXYLASE"/>
    <property type="match status" value="1"/>
</dbReference>
<dbReference type="PIRSF" id="PIRSF005149">
    <property type="entry name" value="IPC-B_HD"/>
    <property type="match status" value="1"/>
</dbReference>
<dbReference type="GeneID" id="92086105"/>
<dbReference type="SUPFAM" id="SSF55856">
    <property type="entry name" value="Cytochrome b5-like heme/steroid binding domain"/>
    <property type="match status" value="1"/>
</dbReference>
<protein>
    <recommendedName>
        <fullName evidence="14">Ceramide very long chain fatty acid hydroxylase</fullName>
        <ecNumber evidence="14">1.-.-.-</ecNumber>
    </recommendedName>
</protein>
<evidence type="ECO:0000256" key="8">
    <source>
        <dbReference type="ARBA" id="ARBA00022833"/>
    </source>
</evidence>
<feature type="domain" description="Cytochrome b5 heme-binding" evidence="16">
    <location>
        <begin position="9"/>
        <end position="76"/>
    </location>
</feature>
<dbReference type="InterPro" id="IPR036400">
    <property type="entry name" value="Cyt_B5-like_heme/steroid_sf"/>
</dbReference>
<keyword evidence="14" id="KW-0408">Iron</keyword>
<keyword evidence="13 14" id="KW-0275">Fatty acid biosynthesis</keyword>
<comment type="function">
    <text evidence="14">Ceramide hydroxylase involved in the hydroxylation of sphingolipid-associated very long chain fatty acids. Postulated to hydroxylate the very long chain fatty acid of dihydroceramides and phytoceramides at C-2.</text>
</comment>
<evidence type="ECO:0000256" key="1">
    <source>
        <dbReference type="ARBA" id="ARBA00004477"/>
    </source>
</evidence>
<keyword evidence="11 14" id="KW-0443">Lipid metabolism</keyword>
<comment type="subcellular location">
    <subcellularLocation>
        <location evidence="1">Endoplasmic reticulum membrane</location>
        <topology evidence="1">Multi-pass membrane protein</topology>
    </subcellularLocation>
</comment>
<keyword evidence="6 14" id="KW-0256">Endoplasmic reticulum</keyword>
<dbReference type="PANTHER" id="PTHR12863">
    <property type="entry name" value="FATTY ACID HYDROXYLASE"/>
    <property type="match status" value="1"/>
</dbReference>
<evidence type="ECO:0000313" key="18">
    <source>
        <dbReference type="Proteomes" id="UP001480595"/>
    </source>
</evidence>
<evidence type="ECO:0000256" key="15">
    <source>
        <dbReference type="SAM" id="Phobius"/>
    </source>
</evidence>
<sequence length="351" mass="40363">MPARTLPTFTQAEVDSHNTSKSLYVTVGRNVYDLTDFLSPIPAVPNVGDILKDEDSHVHSDSAYEVLEESLVGFLVKEKLATSDETQNAGDEQINEKVNPYVHPRTGMSCEEDLSKETDLSADYKTHKFLDLNKPLLMQFTARDIIRGGASAPLFGNFLEPISLTPWWVVPTIWLPPVLYGTYISREGLSGWEQVAAYWCLGLFLWTIVEYILHRFLFHLDHYLPDNRVGLTLHFLLHGVHHYLPMDKYRLVMPPTLFAALATPFYKLAHTVFYWNWHVATAVFSGGIFGYICYDCTHYFLHHQNLPYYYKQLKKHHLAHHFLDYENGFGVSSRIWDKVFGTEIPMSVKTT</sequence>
<evidence type="ECO:0000259" key="16">
    <source>
        <dbReference type="SMART" id="SM01117"/>
    </source>
</evidence>
<evidence type="ECO:0000256" key="11">
    <source>
        <dbReference type="ARBA" id="ARBA00023098"/>
    </source>
</evidence>
<evidence type="ECO:0000256" key="2">
    <source>
        <dbReference type="ARBA" id="ARBA00005747"/>
    </source>
</evidence>
<accession>A0ABR1WU35</accession>
<keyword evidence="5 14" id="KW-0479">Metal-binding</keyword>
<dbReference type="InterPro" id="IPR001199">
    <property type="entry name" value="Cyt_B5-like_heme/steroid-bd"/>
</dbReference>
<keyword evidence="9 15" id="KW-1133">Transmembrane helix</keyword>
<keyword evidence="18" id="KW-1185">Reference proteome</keyword>
<dbReference type="Pfam" id="PF04116">
    <property type="entry name" value="FA_hydroxylase"/>
    <property type="match status" value="1"/>
</dbReference>
<evidence type="ECO:0000256" key="9">
    <source>
        <dbReference type="ARBA" id="ARBA00022989"/>
    </source>
</evidence>